<evidence type="ECO:0000313" key="2">
    <source>
        <dbReference type="Proteomes" id="UP000290958"/>
    </source>
</evidence>
<accession>A0A4Q1KLI5</accession>
<organism evidence="1 2">
    <name type="scientific">Sphingobium fluviale</name>
    <dbReference type="NCBI Taxonomy" id="2506423"/>
    <lineage>
        <taxon>Bacteria</taxon>
        <taxon>Pseudomonadati</taxon>
        <taxon>Pseudomonadota</taxon>
        <taxon>Alphaproteobacteria</taxon>
        <taxon>Sphingomonadales</taxon>
        <taxon>Sphingomonadaceae</taxon>
        <taxon>Sphingobium</taxon>
    </lineage>
</organism>
<dbReference type="EMBL" id="SBKP01000001">
    <property type="protein sequence ID" value="RXR30793.1"/>
    <property type="molecule type" value="Genomic_DNA"/>
</dbReference>
<evidence type="ECO:0008006" key="3">
    <source>
        <dbReference type="Google" id="ProtNLM"/>
    </source>
</evidence>
<dbReference type="Gene3D" id="2.130.10.10">
    <property type="entry name" value="YVTN repeat-like/Quinoprotein amine dehydrogenase"/>
    <property type="match status" value="1"/>
</dbReference>
<sequence length="365" mass="37938">MTDKIPMPIRSLAALSGEAVAAVGLPIQAAGTTYTMAQEAAFIDDKHYAVGRWDGTLSLFAFTDSPTQGPLIAKAVNSPAQEGVQMIVPLEASALAFASSNDEQSLLVWASATGDWSNLAIAATLSFDAALGVANSGARVDASGAQYLVIGHANGYVSIWLQGSGIADWICTMVTDVRAAKPANPWGIHNVRGVANVELGDGQGYVVTGSEDGNLTIVRVSDGAILSTTVYNPAAQRGINSLAVAGSTLLVANCAVGAADSNLWCYTIDPVGWSITLTDKATLRIDPSAPQVFNFDVIFSVLDCGPTRFFCSTEEGALWMGQVSPAARLSVEGYKPIGAALGSALCVSGVRLSATAYDLHEYLIE</sequence>
<dbReference type="Proteomes" id="UP000290958">
    <property type="component" value="Unassembled WGS sequence"/>
</dbReference>
<reference evidence="2" key="1">
    <citation type="submission" date="2019-01" db="EMBL/GenBank/DDBJ databases">
        <title>Cytophagaceae bacterium strain CAR-16.</title>
        <authorList>
            <person name="Chen W.-M."/>
        </authorList>
    </citation>
    <scope>NUCLEOTIDE SEQUENCE [LARGE SCALE GENOMIC DNA]</scope>
    <source>
        <strain evidence="2">CHR27</strain>
    </source>
</reference>
<dbReference type="InterPro" id="IPR036322">
    <property type="entry name" value="WD40_repeat_dom_sf"/>
</dbReference>
<name>A0A4Q1KLI5_9SPHN</name>
<protein>
    <recommendedName>
        <fullName evidence="3">WD40 repeat domain-containing protein</fullName>
    </recommendedName>
</protein>
<dbReference type="RefSeq" id="WP_129402577.1">
    <property type="nucleotide sequence ID" value="NZ_SBKP01000001.1"/>
</dbReference>
<gene>
    <name evidence="1" type="ORF">EQG66_00390</name>
</gene>
<dbReference type="AlphaFoldDB" id="A0A4Q1KLI5"/>
<dbReference type="InterPro" id="IPR015943">
    <property type="entry name" value="WD40/YVTN_repeat-like_dom_sf"/>
</dbReference>
<dbReference type="OrthoDB" id="3504593at2"/>
<dbReference type="SUPFAM" id="SSF50978">
    <property type="entry name" value="WD40 repeat-like"/>
    <property type="match status" value="1"/>
</dbReference>
<evidence type="ECO:0000313" key="1">
    <source>
        <dbReference type="EMBL" id="RXR30793.1"/>
    </source>
</evidence>
<comment type="caution">
    <text evidence="1">The sequence shown here is derived from an EMBL/GenBank/DDBJ whole genome shotgun (WGS) entry which is preliminary data.</text>
</comment>
<proteinExistence type="predicted"/>
<keyword evidence="2" id="KW-1185">Reference proteome</keyword>